<dbReference type="InterPro" id="IPR050679">
    <property type="entry name" value="Bact_HTH_transcr_reg"/>
</dbReference>
<dbReference type="CDD" id="cd07377">
    <property type="entry name" value="WHTH_GntR"/>
    <property type="match status" value="1"/>
</dbReference>
<evidence type="ECO:0000256" key="1">
    <source>
        <dbReference type="ARBA" id="ARBA00023015"/>
    </source>
</evidence>
<name>A0A348HB88_9GAMM</name>
<feature type="domain" description="HTH gntR-type" evidence="4">
    <location>
        <begin position="16"/>
        <end position="84"/>
    </location>
</feature>
<dbReference type="SUPFAM" id="SSF64288">
    <property type="entry name" value="Chorismate lyase-like"/>
    <property type="match status" value="1"/>
</dbReference>
<keyword evidence="6" id="KW-1185">Reference proteome</keyword>
<accession>A0A348HB88</accession>
<dbReference type="KEGG" id="zpl:ZBT109_0090"/>
<dbReference type="SMART" id="SM00866">
    <property type="entry name" value="UTRA"/>
    <property type="match status" value="1"/>
</dbReference>
<dbReference type="InterPro" id="IPR011663">
    <property type="entry name" value="UTRA"/>
</dbReference>
<evidence type="ECO:0000256" key="3">
    <source>
        <dbReference type="ARBA" id="ARBA00023163"/>
    </source>
</evidence>
<dbReference type="InterPro" id="IPR036390">
    <property type="entry name" value="WH_DNA-bd_sf"/>
</dbReference>
<reference evidence="5 6" key="1">
    <citation type="submission" date="2018-09" db="EMBL/GenBank/DDBJ databases">
        <title>Zymobacter palmae IAM14233 (=T109) whole genome analysis.</title>
        <authorList>
            <person name="Yanase H."/>
        </authorList>
    </citation>
    <scope>NUCLEOTIDE SEQUENCE [LARGE SCALE GENOMIC DNA]</scope>
    <source>
        <strain evidence="5 6">IAM14233</strain>
    </source>
</reference>
<dbReference type="STRING" id="1123510.GCA_000620025_00178"/>
<dbReference type="SUPFAM" id="SSF46785">
    <property type="entry name" value="Winged helix' DNA-binding domain"/>
    <property type="match status" value="1"/>
</dbReference>
<dbReference type="InterPro" id="IPR028978">
    <property type="entry name" value="Chorismate_lyase_/UTRA_dom_sf"/>
</dbReference>
<dbReference type="Pfam" id="PF07702">
    <property type="entry name" value="UTRA"/>
    <property type="match status" value="1"/>
</dbReference>
<gene>
    <name evidence="5" type="ORF">ZBT109_0090</name>
</gene>
<dbReference type="PRINTS" id="PR00035">
    <property type="entry name" value="HTHGNTR"/>
</dbReference>
<dbReference type="AlphaFoldDB" id="A0A348HB88"/>
<proteinExistence type="predicted"/>
<keyword evidence="3" id="KW-0804">Transcription</keyword>
<dbReference type="Pfam" id="PF00392">
    <property type="entry name" value="GntR"/>
    <property type="match status" value="1"/>
</dbReference>
<dbReference type="PROSITE" id="PS50949">
    <property type="entry name" value="HTH_GNTR"/>
    <property type="match status" value="1"/>
</dbReference>
<dbReference type="PANTHER" id="PTHR44846:SF1">
    <property type="entry name" value="MANNOSYL-D-GLYCERATE TRANSPORT_METABOLISM SYSTEM REPRESSOR MNGR-RELATED"/>
    <property type="match status" value="1"/>
</dbReference>
<dbReference type="InterPro" id="IPR000524">
    <property type="entry name" value="Tscrpt_reg_HTH_GntR"/>
</dbReference>
<evidence type="ECO:0000313" key="5">
    <source>
        <dbReference type="EMBL" id="BBG28890.1"/>
    </source>
</evidence>
<dbReference type="InterPro" id="IPR036388">
    <property type="entry name" value="WH-like_DNA-bd_sf"/>
</dbReference>
<keyword evidence="1" id="KW-0805">Transcription regulation</keyword>
<sequence length="249" mass="28081">MQNRLARIMLDHETSIPLYQQLEQAFRQQILAGLWNTGDVLPSERVLAEVLNVSRVTVRKALDSLHTKGMIERRHGAGNYISPQADLIRDQHTLTRLEGLTEMLKARGYHPSSEWLVRDVRVPPTDCLVRLGLQPETPVAFLKRKRMADQQVVAVNDHYIAADLLPCPDALQESLYGYLDQQGTPITRALQQVSAINASPPLSALLDVPEGTALLKSIRTGYLLTGRPVELTETWCRTDCYDFMIEITR</sequence>
<dbReference type="Proteomes" id="UP000267342">
    <property type="component" value="Chromosome"/>
</dbReference>
<evidence type="ECO:0000313" key="6">
    <source>
        <dbReference type="Proteomes" id="UP000267342"/>
    </source>
</evidence>
<keyword evidence="2" id="KW-0238">DNA-binding</keyword>
<dbReference type="GO" id="GO:0003700">
    <property type="term" value="F:DNA-binding transcription factor activity"/>
    <property type="evidence" value="ECO:0007669"/>
    <property type="project" value="InterPro"/>
</dbReference>
<evidence type="ECO:0000256" key="2">
    <source>
        <dbReference type="ARBA" id="ARBA00023125"/>
    </source>
</evidence>
<dbReference type="SMART" id="SM00345">
    <property type="entry name" value="HTH_GNTR"/>
    <property type="match status" value="1"/>
</dbReference>
<dbReference type="Gene3D" id="3.40.1410.10">
    <property type="entry name" value="Chorismate lyase-like"/>
    <property type="match status" value="1"/>
</dbReference>
<dbReference type="RefSeq" id="WP_169733984.1">
    <property type="nucleotide sequence ID" value="NZ_AP018933.1"/>
</dbReference>
<dbReference type="EMBL" id="AP018933">
    <property type="protein sequence ID" value="BBG28890.1"/>
    <property type="molecule type" value="Genomic_DNA"/>
</dbReference>
<dbReference type="PANTHER" id="PTHR44846">
    <property type="entry name" value="MANNOSYL-D-GLYCERATE TRANSPORT/METABOLISM SYSTEM REPRESSOR MNGR-RELATED"/>
    <property type="match status" value="1"/>
</dbReference>
<evidence type="ECO:0000259" key="4">
    <source>
        <dbReference type="PROSITE" id="PS50949"/>
    </source>
</evidence>
<organism evidence="5 6">
    <name type="scientific">Zymobacter palmae</name>
    <dbReference type="NCBI Taxonomy" id="33074"/>
    <lineage>
        <taxon>Bacteria</taxon>
        <taxon>Pseudomonadati</taxon>
        <taxon>Pseudomonadota</taxon>
        <taxon>Gammaproteobacteria</taxon>
        <taxon>Oceanospirillales</taxon>
        <taxon>Halomonadaceae</taxon>
        <taxon>Zymobacter group</taxon>
        <taxon>Zymobacter</taxon>
    </lineage>
</organism>
<protein>
    <submittedName>
        <fullName evidence="5">Transcriptional regulators</fullName>
    </submittedName>
</protein>
<dbReference type="GO" id="GO:0045892">
    <property type="term" value="P:negative regulation of DNA-templated transcription"/>
    <property type="evidence" value="ECO:0007669"/>
    <property type="project" value="TreeGrafter"/>
</dbReference>
<dbReference type="GO" id="GO:0003677">
    <property type="term" value="F:DNA binding"/>
    <property type="evidence" value="ECO:0007669"/>
    <property type="project" value="UniProtKB-KW"/>
</dbReference>
<dbReference type="Gene3D" id="1.10.10.10">
    <property type="entry name" value="Winged helix-like DNA-binding domain superfamily/Winged helix DNA-binding domain"/>
    <property type="match status" value="1"/>
</dbReference>